<evidence type="ECO:0000313" key="2">
    <source>
        <dbReference type="EMBL" id="QDS88720.1"/>
    </source>
</evidence>
<accession>A0A517M1H0</accession>
<evidence type="ECO:0000259" key="1">
    <source>
        <dbReference type="Pfam" id="PF03372"/>
    </source>
</evidence>
<sequence>MVLSRQEARFFVACLVDSTRDLGVDLPEGRTGRPVRYAAFDANAIIFVRHHRPLIRNPSSLQHDRKPHRNREHEDHRFKLSLYSVCSAWNFFGCHSGLAADSSQTLRVLCYNIHYGQGNDGVYDLERLARVIVAAKPDLVALQELDVMVERSGRVHQAQRLAELTGLAVRMGPTQHYQGGLFGNAVLTRMPIEDVQIHPLPYTPATESLTTYPRGAISVVVQCTNGRPLRFVSTHFQHNVPGDRVAEAEAINRLFGTDNVPTVLAGDMNSVPGSEPIEILGNRWNNAIDLAASPTAPAKKPTSRIDYIFYRGGGLKMVESRVVDESMASDHRPVLAVFKLAN</sequence>
<dbReference type="OrthoDB" id="155529at2"/>
<organism evidence="2 3">
    <name type="scientific">Rosistilla ulvae</name>
    <dbReference type="NCBI Taxonomy" id="1930277"/>
    <lineage>
        <taxon>Bacteria</taxon>
        <taxon>Pseudomonadati</taxon>
        <taxon>Planctomycetota</taxon>
        <taxon>Planctomycetia</taxon>
        <taxon>Pirellulales</taxon>
        <taxon>Pirellulaceae</taxon>
        <taxon>Rosistilla</taxon>
    </lineage>
</organism>
<proteinExistence type="predicted"/>
<dbReference type="GO" id="GO:0006506">
    <property type="term" value="P:GPI anchor biosynthetic process"/>
    <property type="evidence" value="ECO:0007669"/>
    <property type="project" value="TreeGrafter"/>
</dbReference>
<dbReference type="PANTHER" id="PTHR14859">
    <property type="entry name" value="CALCOFLUOR WHITE HYPERSENSITIVE PROTEIN PRECURSOR"/>
    <property type="match status" value="1"/>
</dbReference>
<dbReference type="AlphaFoldDB" id="A0A517M1H0"/>
<reference evidence="2 3" key="1">
    <citation type="submission" date="2019-02" db="EMBL/GenBank/DDBJ databases">
        <title>Deep-cultivation of Planctomycetes and their phenomic and genomic characterization uncovers novel biology.</title>
        <authorList>
            <person name="Wiegand S."/>
            <person name="Jogler M."/>
            <person name="Boedeker C."/>
            <person name="Pinto D."/>
            <person name="Vollmers J."/>
            <person name="Rivas-Marin E."/>
            <person name="Kohn T."/>
            <person name="Peeters S.H."/>
            <person name="Heuer A."/>
            <person name="Rast P."/>
            <person name="Oberbeckmann S."/>
            <person name="Bunk B."/>
            <person name="Jeske O."/>
            <person name="Meyerdierks A."/>
            <person name="Storesund J.E."/>
            <person name="Kallscheuer N."/>
            <person name="Luecker S."/>
            <person name="Lage O.M."/>
            <person name="Pohl T."/>
            <person name="Merkel B.J."/>
            <person name="Hornburger P."/>
            <person name="Mueller R.-W."/>
            <person name="Bruemmer F."/>
            <person name="Labrenz M."/>
            <person name="Spormann A.M."/>
            <person name="Op den Camp H."/>
            <person name="Overmann J."/>
            <person name="Amann R."/>
            <person name="Jetten M.S.M."/>
            <person name="Mascher T."/>
            <person name="Medema M.H."/>
            <person name="Devos D.P."/>
            <person name="Kaster A.-K."/>
            <person name="Ovreas L."/>
            <person name="Rohde M."/>
            <person name="Galperin M.Y."/>
            <person name="Jogler C."/>
        </authorList>
    </citation>
    <scope>NUCLEOTIDE SEQUENCE [LARGE SCALE GENOMIC DNA]</scope>
    <source>
        <strain evidence="2 3">EC9</strain>
    </source>
</reference>
<evidence type="ECO:0000313" key="3">
    <source>
        <dbReference type="Proteomes" id="UP000319557"/>
    </source>
</evidence>
<dbReference type="SUPFAM" id="SSF56219">
    <property type="entry name" value="DNase I-like"/>
    <property type="match status" value="1"/>
</dbReference>
<dbReference type="InterPro" id="IPR036691">
    <property type="entry name" value="Endo/exonu/phosph_ase_sf"/>
</dbReference>
<dbReference type="KEGG" id="ruv:EC9_29120"/>
<dbReference type="Pfam" id="PF03372">
    <property type="entry name" value="Exo_endo_phos"/>
    <property type="match status" value="1"/>
</dbReference>
<dbReference type="Proteomes" id="UP000319557">
    <property type="component" value="Chromosome"/>
</dbReference>
<gene>
    <name evidence="2" type="ORF">EC9_29120</name>
</gene>
<dbReference type="PANTHER" id="PTHR14859:SF15">
    <property type="entry name" value="ENDONUCLEASE_EXONUCLEASE_PHOSPHATASE DOMAIN-CONTAINING PROTEIN"/>
    <property type="match status" value="1"/>
</dbReference>
<dbReference type="InterPro" id="IPR005135">
    <property type="entry name" value="Endo/exonuclease/phosphatase"/>
</dbReference>
<dbReference type="InterPro" id="IPR051916">
    <property type="entry name" value="GPI-anchor_lipid_remodeler"/>
</dbReference>
<dbReference type="GO" id="GO:0016020">
    <property type="term" value="C:membrane"/>
    <property type="evidence" value="ECO:0007669"/>
    <property type="project" value="GOC"/>
</dbReference>
<feature type="domain" description="Endonuclease/exonuclease/phosphatase" evidence="1">
    <location>
        <begin position="111"/>
        <end position="331"/>
    </location>
</feature>
<dbReference type="EMBL" id="CP036261">
    <property type="protein sequence ID" value="QDS88720.1"/>
    <property type="molecule type" value="Genomic_DNA"/>
</dbReference>
<protein>
    <recommendedName>
        <fullName evidence="1">Endonuclease/exonuclease/phosphatase domain-containing protein</fullName>
    </recommendedName>
</protein>
<dbReference type="Gene3D" id="3.60.10.10">
    <property type="entry name" value="Endonuclease/exonuclease/phosphatase"/>
    <property type="match status" value="1"/>
</dbReference>
<name>A0A517M1H0_9BACT</name>
<keyword evidence="3" id="KW-1185">Reference proteome</keyword>
<dbReference type="GO" id="GO:0003824">
    <property type="term" value="F:catalytic activity"/>
    <property type="evidence" value="ECO:0007669"/>
    <property type="project" value="InterPro"/>
</dbReference>